<reference evidence="2" key="1">
    <citation type="submission" date="2019-12" db="EMBL/GenBank/DDBJ databases">
        <title>An insight into the sialome of adult female Ixodes ricinus ticks feeding for 6 days.</title>
        <authorList>
            <person name="Perner J."/>
            <person name="Ribeiro J.M.C."/>
        </authorList>
    </citation>
    <scope>NUCLEOTIDE SEQUENCE</scope>
    <source>
        <strain evidence="2">Semi-engorged</strain>
        <tissue evidence="2">Salivary glands</tissue>
    </source>
</reference>
<evidence type="ECO:0000313" key="2">
    <source>
        <dbReference type="EMBL" id="MXU91643.1"/>
    </source>
</evidence>
<dbReference type="AlphaFoldDB" id="A0A6B0UPR7"/>
<keyword evidence="1" id="KW-0732">Signal</keyword>
<name>A0A6B0UPR7_IXORI</name>
<evidence type="ECO:0000256" key="1">
    <source>
        <dbReference type="SAM" id="SignalP"/>
    </source>
</evidence>
<protein>
    <submittedName>
        <fullName evidence="2">Putative secreted protein</fullName>
    </submittedName>
</protein>
<accession>A0A6B0UPR7</accession>
<organism evidence="2">
    <name type="scientific">Ixodes ricinus</name>
    <name type="common">Common tick</name>
    <name type="synonym">Acarus ricinus</name>
    <dbReference type="NCBI Taxonomy" id="34613"/>
    <lineage>
        <taxon>Eukaryota</taxon>
        <taxon>Metazoa</taxon>
        <taxon>Ecdysozoa</taxon>
        <taxon>Arthropoda</taxon>
        <taxon>Chelicerata</taxon>
        <taxon>Arachnida</taxon>
        <taxon>Acari</taxon>
        <taxon>Parasitiformes</taxon>
        <taxon>Ixodida</taxon>
        <taxon>Ixodoidea</taxon>
        <taxon>Ixodidae</taxon>
        <taxon>Ixodinae</taxon>
        <taxon>Ixodes</taxon>
    </lineage>
</organism>
<feature type="chain" id="PRO_5025518081" evidence="1">
    <location>
        <begin position="22"/>
        <end position="124"/>
    </location>
</feature>
<proteinExistence type="predicted"/>
<dbReference type="EMBL" id="GIFC01009560">
    <property type="protein sequence ID" value="MXU91643.1"/>
    <property type="molecule type" value="Transcribed_RNA"/>
</dbReference>
<feature type="signal peptide" evidence="1">
    <location>
        <begin position="1"/>
        <end position="21"/>
    </location>
</feature>
<sequence length="124" mass="13141">MAGCALLHLFLDLVGVLLGHAVPPGGLGSLKGLLRLPLPAAALFFLGPASPELLLGDCLTLQPQAVLTLPLTLVVLFLKHPLPAFLGCPLLEARGPLCRCILLRSEPVPFSGFFLAYFLPPRLL</sequence>